<name>A0A941II50_9BURK</name>
<dbReference type="RefSeq" id="WP_212676716.1">
    <property type="nucleotide sequence ID" value="NZ_JAGSPJ010000007.1"/>
</dbReference>
<keyword evidence="3" id="KW-1185">Reference proteome</keyword>
<comment type="caution">
    <text evidence="2">The sequence shown here is derived from an EMBL/GenBank/DDBJ whole genome shotgun (WGS) entry which is preliminary data.</text>
</comment>
<dbReference type="Proteomes" id="UP000678545">
    <property type="component" value="Unassembled WGS sequence"/>
</dbReference>
<accession>A0A941II50</accession>
<evidence type="ECO:0000313" key="2">
    <source>
        <dbReference type="EMBL" id="MBR7801600.1"/>
    </source>
</evidence>
<sequence length="98" mass="11241">MTKDLFELVNLVDSEESFIYFLGCIAQDWHDSERKEVEAPSSLYGPTHNGWENGTIGSYLEAAATWAEASKNGLEFYKKPDNPWRRAAEILYMGKIYE</sequence>
<dbReference type="AlphaFoldDB" id="A0A941II50"/>
<gene>
    <name evidence="2" type="ORF">KDM90_16430</name>
</gene>
<dbReference type="Pfam" id="PF24693">
    <property type="entry name" value="DUF7660"/>
    <property type="match status" value="1"/>
</dbReference>
<proteinExistence type="predicted"/>
<evidence type="ECO:0000313" key="3">
    <source>
        <dbReference type="Proteomes" id="UP000678545"/>
    </source>
</evidence>
<dbReference type="InterPro" id="IPR056077">
    <property type="entry name" value="DUF7660"/>
</dbReference>
<organism evidence="2 3">
    <name type="scientific">Undibacterium fentianense</name>
    <dbReference type="NCBI Taxonomy" id="2828728"/>
    <lineage>
        <taxon>Bacteria</taxon>
        <taxon>Pseudomonadati</taxon>
        <taxon>Pseudomonadota</taxon>
        <taxon>Betaproteobacteria</taxon>
        <taxon>Burkholderiales</taxon>
        <taxon>Oxalobacteraceae</taxon>
        <taxon>Undibacterium</taxon>
    </lineage>
</organism>
<feature type="domain" description="DUF7660" evidence="1">
    <location>
        <begin position="15"/>
        <end position="98"/>
    </location>
</feature>
<protein>
    <recommendedName>
        <fullName evidence="1">DUF7660 domain-containing protein</fullName>
    </recommendedName>
</protein>
<reference evidence="2" key="1">
    <citation type="submission" date="2021-04" db="EMBL/GenBank/DDBJ databases">
        <title>novel species isolated from subtropical streams in China.</title>
        <authorList>
            <person name="Lu H."/>
        </authorList>
    </citation>
    <scope>NUCLEOTIDE SEQUENCE</scope>
    <source>
        <strain evidence="2">FT137W</strain>
    </source>
</reference>
<dbReference type="EMBL" id="JAGSPJ010000007">
    <property type="protein sequence ID" value="MBR7801600.1"/>
    <property type="molecule type" value="Genomic_DNA"/>
</dbReference>
<evidence type="ECO:0000259" key="1">
    <source>
        <dbReference type="Pfam" id="PF24693"/>
    </source>
</evidence>